<dbReference type="Proteomes" id="UP000440732">
    <property type="component" value="Unassembled WGS sequence"/>
</dbReference>
<evidence type="ECO:0000313" key="9">
    <source>
        <dbReference type="Proteomes" id="UP000440367"/>
    </source>
</evidence>
<evidence type="ECO:0000313" key="3">
    <source>
        <dbReference type="EMBL" id="KAE9065195.1"/>
    </source>
</evidence>
<evidence type="ECO:0000313" key="6">
    <source>
        <dbReference type="EMBL" id="KAE9191550.1"/>
    </source>
</evidence>
<feature type="signal peptide" evidence="1">
    <location>
        <begin position="1"/>
        <end position="18"/>
    </location>
</feature>
<dbReference type="EMBL" id="QXGF01001194">
    <property type="protein sequence ID" value="KAE8931812.1"/>
    <property type="molecule type" value="Genomic_DNA"/>
</dbReference>
<evidence type="ECO:0000313" key="13">
    <source>
        <dbReference type="Proteomes" id="UP000488956"/>
    </source>
</evidence>
<reference evidence="8 9" key="1">
    <citation type="submission" date="2018-08" db="EMBL/GenBank/DDBJ databases">
        <title>Genomic investigation of the strawberry pathogen Phytophthora fragariae indicates pathogenicity is determined by transcriptional variation in three key races.</title>
        <authorList>
            <person name="Adams T.M."/>
            <person name="Armitage A.D."/>
            <person name="Sobczyk M.K."/>
            <person name="Bates H.J."/>
            <person name="Dunwell J.M."/>
            <person name="Nellist C.F."/>
            <person name="Harrison R.J."/>
        </authorList>
    </citation>
    <scope>NUCLEOTIDE SEQUENCE [LARGE SCALE GENOMIC DNA]</scope>
    <source>
        <strain evidence="6 9">BC-1</strain>
        <strain evidence="5 11">BC-23</strain>
        <strain evidence="4 10">NOV-5</strain>
        <strain evidence="7 12">NOV-77</strain>
        <strain evidence="2 8">NOV-9</strain>
        <strain evidence="3 13">ONT-3</strain>
    </source>
</reference>
<dbReference type="EMBL" id="QXGD01002234">
    <property type="protein sequence ID" value="KAE9191550.1"/>
    <property type="molecule type" value="Genomic_DNA"/>
</dbReference>
<dbReference type="EMBL" id="QXFX01004163">
    <property type="protein sequence ID" value="KAE9065195.1"/>
    <property type="molecule type" value="Genomic_DNA"/>
</dbReference>
<feature type="chain" id="PRO_5036166590" evidence="1">
    <location>
        <begin position="19"/>
        <end position="54"/>
    </location>
</feature>
<organism evidence="6 9">
    <name type="scientific">Phytophthora fragariae</name>
    <dbReference type="NCBI Taxonomy" id="53985"/>
    <lineage>
        <taxon>Eukaryota</taxon>
        <taxon>Sar</taxon>
        <taxon>Stramenopiles</taxon>
        <taxon>Oomycota</taxon>
        <taxon>Peronosporomycetes</taxon>
        <taxon>Peronosporales</taxon>
        <taxon>Peronosporaceae</taxon>
        <taxon>Phytophthora</taxon>
    </lineage>
</organism>
<proteinExistence type="predicted"/>
<evidence type="ECO:0000313" key="10">
    <source>
        <dbReference type="Proteomes" id="UP000440732"/>
    </source>
</evidence>
<dbReference type="EMBL" id="QXGC01006772">
    <property type="protein sequence ID" value="KAE9161681.1"/>
    <property type="molecule type" value="Genomic_DNA"/>
</dbReference>
<evidence type="ECO:0000256" key="1">
    <source>
        <dbReference type="SAM" id="SignalP"/>
    </source>
</evidence>
<name>A0A6A3WVM7_9STRA</name>
<dbReference type="Proteomes" id="UP000488956">
    <property type="component" value="Unassembled WGS sequence"/>
</dbReference>
<gene>
    <name evidence="6" type="ORF">PF002_g24466</name>
    <name evidence="5" type="ORF">PF004_g30744</name>
    <name evidence="4" type="ORF">PF006_g28325</name>
    <name evidence="7" type="ORF">PF008_g30992</name>
    <name evidence="2" type="ORF">PF009_g18138</name>
    <name evidence="3" type="ORF">PF010_g28303</name>
</gene>
<keyword evidence="1" id="KW-0732">Signal</keyword>
<protein>
    <submittedName>
        <fullName evidence="6">Uncharacterized protein</fullName>
    </submittedName>
</protein>
<accession>A0A6A3WVM7</accession>
<dbReference type="EMBL" id="QXGA01004192">
    <property type="protein sequence ID" value="KAE9075484.1"/>
    <property type="molecule type" value="Genomic_DNA"/>
</dbReference>
<evidence type="ECO:0000313" key="4">
    <source>
        <dbReference type="EMBL" id="KAE9075484.1"/>
    </source>
</evidence>
<evidence type="ECO:0000313" key="7">
    <source>
        <dbReference type="EMBL" id="KAE9268944.1"/>
    </source>
</evidence>
<comment type="caution">
    <text evidence="6">The sequence shown here is derived from an EMBL/GenBank/DDBJ whole genome shotgun (WGS) entry which is preliminary data.</text>
</comment>
<evidence type="ECO:0000313" key="2">
    <source>
        <dbReference type="EMBL" id="KAE8931812.1"/>
    </source>
</evidence>
<dbReference type="Proteomes" id="UP000429523">
    <property type="component" value="Unassembled WGS sequence"/>
</dbReference>
<evidence type="ECO:0000313" key="5">
    <source>
        <dbReference type="EMBL" id="KAE9161681.1"/>
    </source>
</evidence>
<dbReference type="Proteomes" id="UP000476176">
    <property type="component" value="Unassembled WGS sequence"/>
</dbReference>
<dbReference type="AlphaFoldDB" id="A0A6A3WVM7"/>
<dbReference type="Proteomes" id="UP000440367">
    <property type="component" value="Unassembled WGS sequence"/>
</dbReference>
<evidence type="ECO:0000313" key="11">
    <source>
        <dbReference type="Proteomes" id="UP000476176"/>
    </source>
</evidence>
<dbReference type="Proteomes" id="UP000486351">
    <property type="component" value="Unassembled WGS sequence"/>
</dbReference>
<evidence type="ECO:0000313" key="8">
    <source>
        <dbReference type="Proteomes" id="UP000429523"/>
    </source>
</evidence>
<dbReference type="EMBL" id="QXFY01006385">
    <property type="protein sequence ID" value="KAE9268944.1"/>
    <property type="molecule type" value="Genomic_DNA"/>
</dbReference>
<sequence length="54" mass="6154">MEWTLMSLVCNFVGTCMTTRILHPFWMCSCPDTTGDVAKSWQARQTSCRGKFSC</sequence>
<evidence type="ECO:0000313" key="12">
    <source>
        <dbReference type="Proteomes" id="UP000486351"/>
    </source>
</evidence>